<dbReference type="EMBL" id="JAWDIQ010000001">
    <property type="protein sequence ID" value="MDY0408287.1"/>
    <property type="molecule type" value="Genomic_DNA"/>
</dbReference>
<sequence>MDLIQLTTLLKRHMKDLKAYYESHEPPKNRRDHEFFSFVKTQTEPIHILLAEWEEKALHTLKQRQGIHVYPQQIISSKENMRLLIMHSYYIDTRKRIYMEMYKSVQYVLDQLLHDLQSGS</sequence>
<protein>
    <submittedName>
        <fullName evidence="1">DUF1798 family protein</fullName>
    </submittedName>
</protein>
<evidence type="ECO:0000313" key="2">
    <source>
        <dbReference type="Proteomes" id="UP001275315"/>
    </source>
</evidence>
<evidence type="ECO:0000313" key="1">
    <source>
        <dbReference type="EMBL" id="MDY0408287.1"/>
    </source>
</evidence>
<comment type="caution">
    <text evidence="1">The sequence shown here is derived from an EMBL/GenBank/DDBJ whole genome shotgun (WGS) entry which is preliminary data.</text>
</comment>
<dbReference type="Pfam" id="PF08807">
    <property type="entry name" value="DUF1798"/>
    <property type="match status" value="1"/>
</dbReference>
<reference evidence="1 2" key="1">
    <citation type="submission" date="2023-10" db="EMBL/GenBank/DDBJ databases">
        <title>Virgibacillus soli CC-YMP-6 genome.</title>
        <authorList>
            <person name="Miliotis G."/>
            <person name="Sengupta P."/>
            <person name="Hameed A."/>
            <person name="Chuvochina M."/>
            <person name="Mcdonagh F."/>
            <person name="Simpson A.C."/>
            <person name="Singh N.K."/>
            <person name="Rekha P.D."/>
            <person name="Raman K."/>
            <person name="Hugenholtz P."/>
            <person name="Venkateswaran K."/>
        </authorList>
    </citation>
    <scope>NUCLEOTIDE SEQUENCE [LARGE SCALE GENOMIC DNA]</scope>
    <source>
        <strain evidence="1 2">CC-YMP-6</strain>
    </source>
</reference>
<accession>A0ABU5CPK6</accession>
<dbReference type="Gene3D" id="1.20.120.440">
    <property type="entry name" value="YppE-like"/>
    <property type="match status" value="1"/>
</dbReference>
<dbReference type="InterPro" id="IPR014913">
    <property type="entry name" value="YppE-like"/>
</dbReference>
<proteinExistence type="predicted"/>
<dbReference type="SUPFAM" id="SSF140415">
    <property type="entry name" value="YppE-like"/>
    <property type="match status" value="1"/>
</dbReference>
<name>A0ABU5CPK6_9BACI</name>
<keyword evidence="2" id="KW-1185">Reference proteome</keyword>
<organism evidence="1 2">
    <name type="scientific">Paracerasibacillus soli</name>
    <dbReference type="NCBI Taxonomy" id="480284"/>
    <lineage>
        <taxon>Bacteria</taxon>
        <taxon>Bacillati</taxon>
        <taxon>Bacillota</taxon>
        <taxon>Bacilli</taxon>
        <taxon>Bacillales</taxon>
        <taxon>Bacillaceae</taxon>
        <taxon>Paracerasibacillus</taxon>
    </lineage>
</organism>
<dbReference type="RefSeq" id="WP_320379032.1">
    <property type="nucleotide sequence ID" value="NZ_JAWDIQ010000001.1"/>
</dbReference>
<gene>
    <name evidence="1" type="ORF">RWD45_06560</name>
</gene>
<dbReference type="Proteomes" id="UP001275315">
    <property type="component" value="Unassembled WGS sequence"/>
</dbReference>
<dbReference type="InterPro" id="IPR023351">
    <property type="entry name" value="YppE-like_sf"/>
</dbReference>